<dbReference type="GO" id="GO:0009446">
    <property type="term" value="P:putrescine biosynthetic process"/>
    <property type="evidence" value="ECO:0007669"/>
    <property type="project" value="InterPro"/>
</dbReference>
<keyword evidence="1" id="KW-0378">Hydrolase</keyword>
<dbReference type="Gene3D" id="3.75.10.10">
    <property type="entry name" value="L-arginine/glycine Amidinotransferase, Chain A"/>
    <property type="match status" value="1"/>
</dbReference>
<dbReference type="Pfam" id="PF04371">
    <property type="entry name" value="PAD_porph"/>
    <property type="match status" value="1"/>
</dbReference>
<dbReference type="InterPro" id="IPR007466">
    <property type="entry name" value="Peptidyl-Arg-deiminase_porph"/>
</dbReference>
<dbReference type="EMBL" id="VHIQ01000001">
    <property type="protein sequence ID" value="TPV35995.1"/>
    <property type="molecule type" value="Genomic_DNA"/>
</dbReference>
<evidence type="ECO:0000313" key="2">
    <source>
        <dbReference type="EMBL" id="TPV35995.1"/>
    </source>
</evidence>
<dbReference type="OrthoDB" id="9808013at2"/>
<dbReference type="GO" id="GO:0047632">
    <property type="term" value="F:agmatine deiminase activity"/>
    <property type="evidence" value="ECO:0007669"/>
    <property type="project" value="TreeGrafter"/>
</dbReference>
<dbReference type="PANTHER" id="PTHR31377">
    <property type="entry name" value="AGMATINE DEIMINASE-RELATED"/>
    <property type="match status" value="1"/>
</dbReference>
<gene>
    <name evidence="2" type="ORF">FJ651_00130</name>
</gene>
<protein>
    <submittedName>
        <fullName evidence="2">Agmatine deiminase family protein</fullName>
    </submittedName>
</protein>
<dbReference type="PANTHER" id="PTHR31377:SF0">
    <property type="entry name" value="AGMATINE DEIMINASE-RELATED"/>
    <property type="match status" value="1"/>
</dbReference>
<organism evidence="2 3">
    <name type="scientific">Paucihalobacter ruber</name>
    <dbReference type="NCBI Taxonomy" id="2567861"/>
    <lineage>
        <taxon>Bacteria</taxon>
        <taxon>Pseudomonadati</taxon>
        <taxon>Bacteroidota</taxon>
        <taxon>Flavobacteriia</taxon>
        <taxon>Flavobacteriales</taxon>
        <taxon>Flavobacteriaceae</taxon>
        <taxon>Paucihalobacter</taxon>
    </lineage>
</organism>
<dbReference type="SUPFAM" id="SSF55909">
    <property type="entry name" value="Pentein"/>
    <property type="match status" value="1"/>
</dbReference>
<accession>A0A506PS35</accession>
<evidence type="ECO:0000313" key="3">
    <source>
        <dbReference type="Proteomes" id="UP000317332"/>
    </source>
</evidence>
<dbReference type="GO" id="GO:0004668">
    <property type="term" value="F:protein-arginine deiminase activity"/>
    <property type="evidence" value="ECO:0007669"/>
    <property type="project" value="InterPro"/>
</dbReference>
<evidence type="ECO:0000256" key="1">
    <source>
        <dbReference type="ARBA" id="ARBA00022801"/>
    </source>
</evidence>
<proteinExistence type="predicted"/>
<dbReference type="Proteomes" id="UP000317332">
    <property type="component" value="Unassembled WGS sequence"/>
</dbReference>
<keyword evidence="3" id="KW-1185">Reference proteome</keyword>
<name>A0A506PS35_9FLAO</name>
<sequence>MPAQWEPQEAIWFGWVKYRPQFYPAVAEMIKGLEGHVNIKLAADSDSLVNVAKQTLIDLGVNISTIEFHVIPGEEYWIRDHGATFLVNRLGELAAVDFDWNEYGSLDWWQLREPQDADSIVVWKQQLMKGRRSKVDSLMGVATNAKIIKSNLVIEGGSIESNGKGVLIQSEAVTLQRNPEWSREEIEAEYKRVLNVDKVIWLKQGLAEDEHMWHLHNRKYVTIGTGGHTDEFVRFADANTILLAWVDEAEKDKHLFSRLNYERMSENLKILEAATDQDGKPFRIIKVPLPTVTERPIVVSEEESDSIVFRIPPTSFLPEERPAIGDTLIQVSASSYLNFLVSNGVLLSATYTQQGTPPEIEEKVRGILEEVFPDRKIVWINAIEQNWNGGGIHCSTQQQPSVQNN</sequence>
<reference evidence="2 3" key="1">
    <citation type="submission" date="2019-06" db="EMBL/GenBank/DDBJ databases">
        <title>Flavobacteriaceae Paucihalobacterium erythroidium CWB-1, complete genome.</title>
        <authorList>
            <person name="Wu S."/>
        </authorList>
    </citation>
    <scope>NUCLEOTIDE SEQUENCE [LARGE SCALE GENOMIC DNA]</scope>
    <source>
        <strain evidence="2 3">CWB-1</strain>
    </source>
</reference>
<dbReference type="AlphaFoldDB" id="A0A506PS35"/>
<comment type="caution">
    <text evidence="2">The sequence shown here is derived from an EMBL/GenBank/DDBJ whole genome shotgun (WGS) entry which is preliminary data.</text>
</comment>